<dbReference type="Gene3D" id="3.40.50.1700">
    <property type="entry name" value="Glycoside hydrolase family 3 C-terminal domain"/>
    <property type="match status" value="1"/>
</dbReference>
<protein>
    <submittedName>
        <fullName evidence="5">Glycoside hydrolase family 3 C-terminal domain-containing protein</fullName>
    </submittedName>
</protein>
<dbReference type="InterPro" id="IPR001764">
    <property type="entry name" value="Glyco_hydro_3_N"/>
</dbReference>
<proteinExistence type="inferred from homology"/>
<keyword evidence="2 5" id="KW-0378">Hydrolase</keyword>
<evidence type="ECO:0000256" key="1">
    <source>
        <dbReference type="ARBA" id="ARBA00005336"/>
    </source>
</evidence>
<dbReference type="InterPro" id="IPR013783">
    <property type="entry name" value="Ig-like_fold"/>
</dbReference>
<dbReference type="Proteomes" id="UP000607645">
    <property type="component" value="Unassembled WGS sequence"/>
</dbReference>
<gene>
    <name evidence="5" type="ORF">H8S62_15850</name>
</gene>
<dbReference type="GO" id="GO:0005975">
    <property type="term" value="P:carbohydrate metabolic process"/>
    <property type="evidence" value="ECO:0007669"/>
    <property type="project" value="InterPro"/>
</dbReference>
<dbReference type="GO" id="GO:0004553">
    <property type="term" value="F:hydrolase activity, hydrolyzing O-glycosyl compounds"/>
    <property type="evidence" value="ECO:0007669"/>
    <property type="project" value="InterPro"/>
</dbReference>
<dbReference type="AlphaFoldDB" id="A0A8J6MEG7"/>
<feature type="signal peptide" evidence="3">
    <location>
        <begin position="1"/>
        <end position="37"/>
    </location>
</feature>
<comment type="caution">
    <text evidence="5">The sequence shown here is derived from an EMBL/GenBank/DDBJ whole genome shotgun (WGS) entry which is preliminary data.</text>
</comment>
<sequence length="1034" mass="110983">MNEKKQNGSGKRRVWRGLTTLLAALLAFVLAASPVVAANRTDIDKFLGTQSTKIETDTSTGENPYTYQSDYKSTTELLDAIEDLGERMNEEGSVLLKNNGALPLTQEETQKVTLLGFSSYYPVQGGDMGSSLAVNTGTDADTVDLVQAFTAKGYGLNPTMETVYKSLEDTFKTEVESWGGTQTYYRQTAPATDGVFTSHEPSQAALSGADADWKDSMDDYNVMIVTIARAAGENRNYMPGEAGVDPAQNLNQTDPLGLSDDERDIISAAVEAKAQNGGKVVVLLNNASAMEIDEIKRNDGVDAILEIGLPGGYGFYGVADILSGAANPSGRLADTYAVVNANSPAAQNYGNFPYTNANQELYINSALVEAESIYAGYKYYETRYADVVLGQGNAADAAGSSTGGAWSYDSEVSYPFGYGLSYTTFTQTLDSLNVDLEAGTVTAQVTVTNNGAVAGKDVVQLYVSVPYTDYDKQNGIEKAAIQLLDYEKTGVLEPGGSQTVTITADAQYMASWDSGSDNAAGTKGCYILDAGDYRFSIGNAHEAVNNILAAQGKTAADGMTAEGNAANVKTWNLGALDNTTFARTKNGTAVENQLQDADLNHYLPGTVTYLSRSDWAGTWPKTYRDLTANEAMLAQLDNDTYEITAQGDPSSVTFGAQNGLTLADLKGVSNLSDIRWSTLMDQITLEECMIRTGFGGTSTKVIESIVSPETIQNDGPNGINSYTLGQYANTDASSGDPCAVDESDPNLAYKFGTMSNETVIAQTFSKEMAAEYGRVIGNYSLWSNLTIFWGAGTNLHRVPYNARNHEYYSEDPILSAYQGAAYIAAGMEYGCIIAPKHFAYNDTEINRSGISVFFTEQQARENELRGTQACIEDANALGVMTAFNRIGVTAGNAHYGLLMNILRGEWGFKGLMSEDFITNSVYSVLKEAVHAGVTMTCNTGDSTMAAVSEKWSYWTVENVSKDAGLMQDLKNVLTWQNYAIANSNAMDGLSSSSRVVSVRTWYDNALTAAQIVLAVLTLGAAVMYVKSAKGKDEA</sequence>
<dbReference type="Gene3D" id="3.20.20.300">
    <property type="entry name" value="Glycoside hydrolase, family 3, N-terminal domain"/>
    <property type="match status" value="1"/>
</dbReference>
<dbReference type="Pfam" id="PF00933">
    <property type="entry name" value="Glyco_hydro_3"/>
    <property type="match status" value="1"/>
</dbReference>
<evidence type="ECO:0000259" key="4">
    <source>
        <dbReference type="SMART" id="SM01217"/>
    </source>
</evidence>
<keyword evidence="6" id="KW-1185">Reference proteome</keyword>
<feature type="domain" description="Fibronectin type III-like" evidence="4">
    <location>
        <begin position="457"/>
        <end position="541"/>
    </location>
</feature>
<dbReference type="InterPro" id="IPR026891">
    <property type="entry name" value="Fn3-like"/>
</dbReference>
<name>A0A8J6MEG7_9FIRM</name>
<evidence type="ECO:0000256" key="2">
    <source>
        <dbReference type="ARBA" id="ARBA00022801"/>
    </source>
</evidence>
<dbReference type="Pfam" id="PF14310">
    <property type="entry name" value="Fn3-like"/>
    <property type="match status" value="1"/>
</dbReference>
<dbReference type="InterPro" id="IPR002772">
    <property type="entry name" value="Glyco_hydro_3_C"/>
</dbReference>
<feature type="chain" id="PRO_5035171802" evidence="3">
    <location>
        <begin position="38"/>
        <end position="1034"/>
    </location>
</feature>
<dbReference type="InterPro" id="IPR017853">
    <property type="entry name" value="GH"/>
</dbReference>
<evidence type="ECO:0000313" key="6">
    <source>
        <dbReference type="Proteomes" id="UP000607645"/>
    </source>
</evidence>
<accession>A0A8J6MEG7</accession>
<dbReference type="InterPro" id="IPR050288">
    <property type="entry name" value="Cellulose_deg_GH3"/>
</dbReference>
<dbReference type="InterPro" id="IPR036881">
    <property type="entry name" value="Glyco_hydro_3_C_sf"/>
</dbReference>
<dbReference type="InterPro" id="IPR036962">
    <property type="entry name" value="Glyco_hydro_3_N_sf"/>
</dbReference>
<dbReference type="EMBL" id="JACOPQ010000016">
    <property type="protein sequence ID" value="MBC5738486.1"/>
    <property type="molecule type" value="Genomic_DNA"/>
</dbReference>
<dbReference type="RefSeq" id="WP_186920244.1">
    <property type="nucleotide sequence ID" value="NZ_JACOPQ010000016.1"/>
</dbReference>
<dbReference type="PANTHER" id="PTHR42715">
    <property type="entry name" value="BETA-GLUCOSIDASE"/>
    <property type="match status" value="1"/>
</dbReference>
<dbReference type="Gene3D" id="2.60.40.10">
    <property type="entry name" value="Immunoglobulins"/>
    <property type="match status" value="1"/>
</dbReference>
<dbReference type="SUPFAM" id="SSF51445">
    <property type="entry name" value="(Trans)glycosidases"/>
    <property type="match status" value="1"/>
</dbReference>
<evidence type="ECO:0000313" key="5">
    <source>
        <dbReference type="EMBL" id="MBC5738486.1"/>
    </source>
</evidence>
<dbReference type="SMART" id="SM01217">
    <property type="entry name" value="Fn3_like"/>
    <property type="match status" value="1"/>
</dbReference>
<dbReference type="Pfam" id="PF01915">
    <property type="entry name" value="Glyco_hydro_3_C"/>
    <property type="match status" value="1"/>
</dbReference>
<keyword evidence="3" id="KW-0732">Signal</keyword>
<evidence type="ECO:0000256" key="3">
    <source>
        <dbReference type="SAM" id="SignalP"/>
    </source>
</evidence>
<organism evidence="5 6">
    <name type="scientific">Lawsonibacter faecis</name>
    <dbReference type="NCBI Taxonomy" id="2763052"/>
    <lineage>
        <taxon>Bacteria</taxon>
        <taxon>Bacillati</taxon>
        <taxon>Bacillota</taxon>
        <taxon>Clostridia</taxon>
        <taxon>Eubacteriales</taxon>
        <taxon>Oscillospiraceae</taxon>
        <taxon>Lawsonibacter</taxon>
    </lineage>
</organism>
<dbReference type="SUPFAM" id="SSF52279">
    <property type="entry name" value="Beta-D-glucan exohydrolase, C-terminal domain"/>
    <property type="match status" value="1"/>
</dbReference>
<dbReference type="PANTHER" id="PTHR42715:SF10">
    <property type="entry name" value="BETA-GLUCOSIDASE"/>
    <property type="match status" value="1"/>
</dbReference>
<comment type="similarity">
    <text evidence="1">Belongs to the glycosyl hydrolase 3 family.</text>
</comment>
<reference evidence="5" key="1">
    <citation type="submission" date="2020-08" db="EMBL/GenBank/DDBJ databases">
        <title>Genome public.</title>
        <authorList>
            <person name="Liu C."/>
            <person name="Sun Q."/>
        </authorList>
    </citation>
    <scope>NUCLEOTIDE SEQUENCE</scope>
    <source>
        <strain evidence="5">NSJ-52</strain>
    </source>
</reference>